<evidence type="ECO:0000256" key="4">
    <source>
        <dbReference type="ARBA" id="ARBA00022622"/>
    </source>
</evidence>
<feature type="signal peptide" evidence="9">
    <location>
        <begin position="1"/>
        <end position="23"/>
    </location>
</feature>
<comment type="similarity">
    <text evidence="2">Belongs to the fasciclin-like AGP family.</text>
</comment>
<dbReference type="AlphaFoldDB" id="A0AAV8TC71"/>
<proteinExistence type="inferred from homology"/>
<keyword evidence="3" id="KW-1003">Cell membrane</keyword>
<dbReference type="PANTHER" id="PTHR32382">
    <property type="entry name" value="FASCICLIN-LIKE ARABINOGALACTAN PROTEIN"/>
    <property type="match status" value="1"/>
</dbReference>
<dbReference type="InterPro" id="IPR036378">
    <property type="entry name" value="FAS1_dom_sf"/>
</dbReference>
<evidence type="ECO:0000259" key="10">
    <source>
        <dbReference type="PROSITE" id="PS50213"/>
    </source>
</evidence>
<gene>
    <name evidence="11" type="ORF">K2173_003495</name>
</gene>
<dbReference type="InterPro" id="IPR000782">
    <property type="entry name" value="FAS1_domain"/>
</dbReference>
<dbReference type="GO" id="GO:0005886">
    <property type="term" value="C:plasma membrane"/>
    <property type="evidence" value="ECO:0007669"/>
    <property type="project" value="UniProtKB-SubCell"/>
</dbReference>
<dbReference type="SUPFAM" id="SSF82153">
    <property type="entry name" value="FAS1 domain"/>
    <property type="match status" value="1"/>
</dbReference>
<evidence type="ECO:0000256" key="9">
    <source>
        <dbReference type="SAM" id="SignalP"/>
    </source>
</evidence>
<dbReference type="Proteomes" id="UP001159364">
    <property type="component" value="Linkage Group LG05"/>
</dbReference>
<keyword evidence="5 9" id="KW-0732">Signal</keyword>
<keyword evidence="12" id="KW-1185">Reference proteome</keyword>
<dbReference type="EMBL" id="JAIWQS010000005">
    <property type="protein sequence ID" value="KAJ8763713.1"/>
    <property type="molecule type" value="Genomic_DNA"/>
</dbReference>
<sequence>MESKVVTLLFLVFLCLNLSTSTAFNITRILTNYPEFDTFNNILSQTGLAKEINSRSTVTVLAVDNGVAGGVAGKPEDILKRILSAHVILDYYDPLKISKLAKKITTVTTLYQASGMADDQQGFGSSQTSQLIKSVTNQPYNVSVLQVSGVIEAAGIDGAGGASPTKSPSPPPAPAETPEESPAEAPAPSSKEAPPTETPAPVPAAGPAVDALADAPSDGPAADGPSEDDQGTADGKTNKGYPSTSVGGVSMAMALAVAWSMMAL</sequence>
<feature type="region of interest" description="Disordered" evidence="8">
    <location>
        <begin position="156"/>
        <end position="246"/>
    </location>
</feature>
<evidence type="ECO:0000256" key="8">
    <source>
        <dbReference type="SAM" id="MobiDB-lite"/>
    </source>
</evidence>
<evidence type="ECO:0000256" key="3">
    <source>
        <dbReference type="ARBA" id="ARBA00022475"/>
    </source>
</evidence>
<keyword evidence="7" id="KW-0449">Lipoprotein</keyword>
<feature type="compositionally biased region" description="Low complexity" evidence="8">
    <location>
        <begin position="183"/>
        <end position="195"/>
    </location>
</feature>
<dbReference type="InterPro" id="IPR033254">
    <property type="entry name" value="Plant_FLA"/>
</dbReference>
<comment type="caution">
    <text evidence="11">The sequence shown here is derived from an EMBL/GenBank/DDBJ whole genome shotgun (WGS) entry which is preliminary data.</text>
</comment>
<evidence type="ECO:0000256" key="6">
    <source>
        <dbReference type="ARBA" id="ARBA00023136"/>
    </source>
</evidence>
<keyword evidence="4" id="KW-0325">Glycoprotein</keyword>
<feature type="domain" description="FAS1" evidence="10">
    <location>
        <begin position="23"/>
        <end position="151"/>
    </location>
</feature>
<protein>
    <recommendedName>
        <fullName evidence="10">FAS1 domain-containing protein</fullName>
    </recommendedName>
</protein>
<feature type="compositionally biased region" description="Low complexity" evidence="8">
    <location>
        <begin position="205"/>
        <end position="224"/>
    </location>
</feature>
<evidence type="ECO:0000256" key="5">
    <source>
        <dbReference type="ARBA" id="ARBA00022729"/>
    </source>
</evidence>
<feature type="chain" id="PRO_5043821318" description="FAS1 domain-containing protein" evidence="9">
    <location>
        <begin position="24"/>
        <end position="264"/>
    </location>
</feature>
<comment type="subcellular location">
    <subcellularLocation>
        <location evidence="1">Cell membrane</location>
        <topology evidence="1">Lipid-anchor</topology>
        <topology evidence="1">GPI-anchor</topology>
    </subcellularLocation>
</comment>
<evidence type="ECO:0000313" key="12">
    <source>
        <dbReference type="Proteomes" id="UP001159364"/>
    </source>
</evidence>
<dbReference type="Gene3D" id="2.30.180.10">
    <property type="entry name" value="FAS1 domain"/>
    <property type="match status" value="1"/>
</dbReference>
<dbReference type="PANTHER" id="PTHR32382:SF6">
    <property type="entry name" value="FASCICLIN-LIKE ARABINOGALACTAN PROTEIN 14"/>
    <property type="match status" value="1"/>
</dbReference>
<accession>A0AAV8TC71</accession>
<keyword evidence="4" id="KW-0336">GPI-anchor</keyword>
<evidence type="ECO:0000256" key="7">
    <source>
        <dbReference type="ARBA" id="ARBA00023288"/>
    </source>
</evidence>
<reference evidence="11 12" key="1">
    <citation type="submission" date="2021-09" db="EMBL/GenBank/DDBJ databases">
        <title>Genomic insights and catalytic innovation underlie evolution of tropane alkaloids biosynthesis.</title>
        <authorList>
            <person name="Wang Y.-J."/>
            <person name="Tian T."/>
            <person name="Huang J.-P."/>
            <person name="Huang S.-X."/>
        </authorList>
    </citation>
    <scope>NUCLEOTIDE SEQUENCE [LARGE SCALE GENOMIC DNA]</scope>
    <source>
        <strain evidence="11">KIB-2018</strain>
        <tissue evidence="11">Leaf</tissue>
    </source>
</reference>
<dbReference type="GO" id="GO:0098552">
    <property type="term" value="C:side of membrane"/>
    <property type="evidence" value="ECO:0007669"/>
    <property type="project" value="UniProtKB-KW"/>
</dbReference>
<organism evidence="11 12">
    <name type="scientific">Erythroxylum novogranatense</name>
    <dbReference type="NCBI Taxonomy" id="1862640"/>
    <lineage>
        <taxon>Eukaryota</taxon>
        <taxon>Viridiplantae</taxon>
        <taxon>Streptophyta</taxon>
        <taxon>Embryophyta</taxon>
        <taxon>Tracheophyta</taxon>
        <taxon>Spermatophyta</taxon>
        <taxon>Magnoliopsida</taxon>
        <taxon>eudicotyledons</taxon>
        <taxon>Gunneridae</taxon>
        <taxon>Pentapetalae</taxon>
        <taxon>rosids</taxon>
        <taxon>fabids</taxon>
        <taxon>Malpighiales</taxon>
        <taxon>Erythroxylaceae</taxon>
        <taxon>Erythroxylum</taxon>
    </lineage>
</organism>
<evidence type="ECO:0000256" key="2">
    <source>
        <dbReference type="ARBA" id="ARBA00007843"/>
    </source>
</evidence>
<evidence type="ECO:0000256" key="1">
    <source>
        <dbReference type="ARBA" id="ARBA00004609"/>
    </source>
</evidence>
<keyword evidence="6" id="KW-0472">Membrane</keyword>
<dbReference type="PROSITE" id="PS50213">
    <property type="entry name" value="FAS1"/>
    <property type="match status" value="1"/>
</dbReference>
<evidence type="ECO:0000313" key="11">
    <source>
        <dbReference type="EMBL" id="KAJ8763713.1"/>
    </source>
</evidence>
<name>A0AAV8TC71_9ROSI</name>